<dbReference type="AlphaFoldDB" id="A0A8H2WUL9"/>
<dbReference type="InterPro" id="IPR042097">
    <property type="entry name" value="Aminopeptidase_N-like_N_sf"/>
</dbReference>
<evidence type="ECO:0000259" key="12">
    <source>
        <dbReference type="Pfam" id="PF01433"/>
    </source>
</evidence>
<evidence type="ECO:0000313" key="16">
    <source>
        <dbReference type="Proteomes" id="UP000663841"/>
    </source>
</evidence>
<evidence type="ECO:0000256" key="4">
    <source>
        <dbReference type="ARBA" id="ARBA00022723"/>
    </source>
</evidence>
<evidence type="ECO:0000256" key="1">
    <source>
        <dbReference type="ARBA" id="ARBA00010136"/>
    </source>
</evidence>
<comment type="similarity">
    <text evidence="1 11">Belongs to the peptidase M1 family.</text>
</comment>
<evidence type="ECO:0000313" key="15">
    <source>
        <dbReference type="EMBL" id="CAE6406749.1"/>
    </source>
</evidence>
<keyword evidence="2 11" id="KW-0031">Aminopeptidase</keyword>
<dbReference type="GO" id="GO:0005615">
    <property type="term" value="C:extracellular space"/>
    <property type="evidence" value="ECO:0007669"/>
    <property type="project" value="TreeGrafter"/>
</dbReference>
<dbReference type="InterPro" id="IPR050344">
    <property type="entry name" value="Peptidase_M1_aminopeptidases"/>
</dbReference>
<dbReference type="Pfam" id="PF11838">
    <property type="entry name" value="ERAP1_C"/>
    <property type="match status" value="1"/>
</dbReference>
<feature type="active site" description="Proton acceptor" evidence="8">
    <location>
        <position position="344"/>
    </location>
</feature>
<dbReference type="Gene3D" id="2.60.40.1910">
    <property type="match status" value="1"/>
</dbReference>
<dbReference type="GO" id="GO:0006508">
    <property type="term" value="P:proteolysis"/>
    <property type="evidence" value="ECO:0007669"/>
    <property type="project" value="UniProtKB-KW"/>
</dbReference>
<reference evidence="15" key="1">
    <citation type="submission" date="2021-01" db="EMBL/GenBank/DDBJ databases">
        <authorList>
            <person name="Kaushik A."/>
        </authorList>
    </citation>
    <scope>NUCLEOTIDE SEQUENCE</scope>
    <source>
        <strain evidence="15">AG3-T5</strain>
    </source>
</reference>
<dbReference type="FunFam" id="1.25.50.20:FF:000002">
    <property type="entry name" value="Aminopeptidase"/>
    <property type="match status" value="1"/>
</dbReference>
<feature type="domain" description="Aminopeptidase N-like N-terminal" evidence="14">
    <location>
        <begin position="12"/>
        <end position="180"/>
    </location>
</feature>
<protein>
    <recommendedName>
        <fullName evidence="11">Aminopeptidase</fullName>
        <ecNumber evidence="11">3.4.11.-</ecNumber>
    </recommendedName>
</protein>
<feature type="site" description="Transition state stabilizer" evidence="10">
    <location>
        <position position="430"/>
    </location>
</feature>
<organism evidence="15 16">
    <name type="scientific">Rhizoctonia solani</name>
    <dbReference type="NCBI Taxonomy" id="456999"/>
    <lineage>
        <taxon>Eukaryota</taxon>
        <taxon>Fungi</taxon>
        <taxon>Dikarya</taxon>
        <taxon>Basidiomycota</taxon>
        <taxon>Agaricomycotina</taxon>
        <taxon>Agaricomycetes</taxon>
        <taxon>Cantharellales</taxon>
        <taxon>Ceratobasidiaceae</taxon>
        <taxon>Rhizoctonia</taxon>
    </lineage>
</organism>
<dbReference type="Pfam" id="PF17900">
    <property type="entry name" value="Peptidase_M1_N"/>
    <property type="match status" value="1"/>
</dbReference>
<dbReference type="InterPro" id="IPR034016">
    <property type="entry name" value="M1_APN-typ"/>
</dbReference>
<evidence type="ECO:0000256" key="2">
    <source>
        <dbReference type="ARBA" id="ARBA00022438"/>
    </source>
</evidence>
<accession>A0A8H2WUL9</accession>
<dbReference type="Gene3D" id="1.10.390.10">
    <property type="entry name" value="Neutral Protease Domain 2"/>
    <property type="match status" value="1"/>
</dbReference>
<dbReference type="InterPro" id="IPR027268">
    <property type="entry name" value="Peptidase_M4/M1_CTD_sf"/>
</dbReference>
<dbReference type="Gene3D" id="2.60.40.1730">
    <property type="entry name" value="tricorn interacting facor f3 domain"/>
    <property type="match status" value="1"/>
</dbReference>
<feature type="domain" description="Peptidase M1 membrane alanine aminopeptidase" evidence="12">
    <location>
        <begin position="271"/>
        <end position="489"/>
    </location>
</feature>
<dbReference type="GO" id="GO:0008270">
    <property type="term" value="F:zinc ion binding"/>
    <property type="evidence" value="ECO:0007669"/>
    <property type="project" value="UniProtKB-UniRule"/>
</dbReference>
<evidence type="ECO:0000259" key="14">
    <source>
        <dbReference type="Pfam" id="PF17900"/>
    </source>
</evidence>
<gene>
    <name evidence="15" type="ORF">RDB_LOCUS16617</name>
</gene>
<dbReference type="GO" id="GO:0043171">
    <property type="term" value="P:peptide catabolic process"/>
    <property type="evidence" value="ECO:0007669"/>
    <property type="project" value="TreeGrafter"/>
</dbReference>
<sequence length="913" mass="103313">MDEYRLPTNVRPTHYDLTIQTDLESLVFKGFISVDLHVIEETSTITFNSLNLVLHEDSLAVTSDALKSKQTQAVKLADVDTSKERVSVKLSTPLPKGSKAKLRVGYEAKLTGSMKGYYYSSTSHEGKSRNYTLTQFEPTAARSAFPCWDEPALKATYSITMISREDTVSLSNMPVLNEKPFIESNIGESGKGGVGMLAKMKMKTKVENTPLNTKGWKITTFDKTPVMSSYLVAFANGHFEFLESSYTSPLSGKTRPLRIYATKDIIHQTQFALDVKAKVIPIYERMFDIEYPLPKLDTLVAHDFDMGAMENWGLITGRTSAFLYDEKTSDLLAKKRVATSQTHECAHMWFGDIVTMNWWTSLWLKEGFATIVGEVIAINQIFPEWRADSDFTTDDLERALKLDAKRSSHPVDVDCPDANQINQIFDALSYSKAASVLRMLSEYVGQETFLKGVSIYLKNHLYGNSDPQDLWNGISQAAGVDVGKMINEWLVKIGFPVLTVTETTDGIHIRQDRFLSTGDVTDEENQTIWQVPLALLSTSLDGKSSTDRTAVLSKREGDFKLDTSKPWKINAKRVSAFRTAYTPERLSKLGEEAARSGSAFGLEDRVELVSDAMILARAGYGKTSGGLDLISHLHDETEYLVWKTISSELSSLASVWWEQPQEVTDALRAFRCYLFVPLVNKLGYEYKDSESPDVHELRTTAITQSAICRDESVIRELRARFDYFRTTGDESKIPADLRRIVYRIAVQYGGEQEYEAVQKIAENPNSPSSKIAAMLAMTQTQDKGLIEKTLAYMETDASRVKNQDVVYYFNGFSSNHAARRRAAEFFQQSYDKFTKRFEGNFSFRYIVPYIFDSFSTNKDAQEIEEFFRDKDVSKFSMAYAQTLETIRANAKWLDRSHSDIANWLTSWQKQTRT</sequence>
<evidence type="ECO:0000256" key="3">
    <source>
        <dbReference type="ARBA" id="ARBA00022670"/>
    </source>
</evidence>
<keyword evidence="3 11" id="KW-0645">Protease</keyword>
<dbReference type="GO" id="GO:0016020">
    <property type="term" value="C:membrane"/>
    <property type="evidence" value="ECO:0007669"/>
    <property type="project" value="TreeGrafter"/>
</dbReference>
<dbReference type="CDD" id="cd09601">
    <property type="entry name" value="M1_APN-Q_like"/>
    <property type="match status" value="1"/>
</dbReference>
<dbReference type="InterPro" id="IPR045357">
    <property type="entry name" value="Aminopeptidase_N-like_N"/>
</dbReference>
<feature type="domain" description="ERAP1-like C-terminal" evidence="13">
    <location>
        <begin position="567"/>
        <end position="888"/>
    </location>
</feature>
<evidence type="ECO:0000256" key="11">
    <source>
        <dbReference type="RuleBase" id="RU364040"/>
    </source>
</evidence>
<dbReference type="GO" id="GO:0005737">
    <property type="term" value="C:cytoplasm"/>
    <property type="evidence" value="ECO:0007669"/>
    <property type="project" value="TreeGrafter"/>
</dbReference>
<dbReference type="SUPFAM" id="SSF63737">
    <property type="entry name" value="Leukotriene A4 hydrolase N-terminal domain"/>
    <property type="match status" value="1"/>
</dbReference>
<dbReference type="EC" id="3.4.11.-" evidence="11"/>
<evidence type="ECO:0000256" key="8">
    <source>
        <dbReference type="PIRSR" id="PIRSR634016-1"/>
    </source>
</evidence>
<dbReference type="SUPFAM" id="SSF55486">
    <property type="entry name" value="Metalloproteases ('zincins'), catalytic domain"/>
    <property type="match status" value="1"/>
</dbReference>
<evidence type="ECO:0000256" key="9">
    <source>
        <dbReference type="PIRSR" id="PIRSR634016-3"/>
    </source>
</evidence>
<dbReference type="FunFam" id="1.10.390.10:FF:000006">
    <property type="entry name" value="Puromycin-sensitive aminopeptidase"/>
    <property type="match status" value="1"/>
</dbReference>
<feature type="binding site" evidence="9">
    <location>
        <position position="343"/>
    </location>
    <ligand>
        <name>Zn(2+)</name>
        <dbReference type="ChEBI" id="CHEBI:29105"/>
        <note>catalytic</note>
    </ligand>
</feature>
<evidence type="ECO:0000259" key="13">
    <source>
        <dbReference type="Pfam" id="PF11838"/>
    </source>
</evidence>
<comment type="cofactor">
    <cofactor evidence="9 11">
        <name>Zn(2+)</name>
        <dbReference type="ChEBI" id="CHEBI:29105"/>
    </cofactor>
    <text evidence="9 11">Binds 1 zinc ion per subunit.</text>
</comment>
<feature type="binding site" evidence="9">
    <location>
        <position position="366"/>
    </location>
    <ligand>
        <name>Zn(2+)</name>
        <dbReference type="ChEBI" id="CHEBI:29105"/>
        <note>catalytic</note>
    </ligand>
</feature>
<evidence type="ECO:0000256" key="5">
    <source>
        <dbReference type="ARBA" id="ARBA00022801"/>
    </source>
</evidence>
<evidence type="ECO:0000256" key="10">
    <source>
        <dbReference type="PIRSR" id="PIRSR634016-4"/>
    </source>
</evidence>
<dbReference type="Gene3D" id="1.25.50.20">
    <property type="match status" value="1"/>
</dbReference>
<dbReference type="Proteomes" id="UP000663841">
    <property type="component" value="Unassembled WGS sequence"/>
</dbReference>
<feature type="binding site" evidence="9">
    <location>
        <position position="347"/>
    </location>
    <ligand>
        <name>Zn(2+)</name>
        <dbReference type="ChEBI" id="CHEBI:29105"/>
        <note>catalytic</note>
    </ligand>
</feature>
<keyword evidence="6 9" id="KW-0862">Zinc</keyword>
<dbReference type="GO" id="GO:0070006">
    <property type="term" value="F:metalloaminopeptidase activity"/>
    <property type="evidence" value="ECO:0007669"/>
    <property type="project" value="TreeGrafter"/>
</dbReference>
<keyword evidence="7 11" id="KW-0482">Metalloprotease</keyword>
<dbReference type="PANTHER" id="PTHR11533:SF174">
    <property type="entry name" value="PUROMYCIN-SENSITIVE AMINOPEPTIDASE-RELATED"/>
    <property type="match status" value="1"/>
</dbReference>
<keyword evidence="4 9" id="KW-0479">Metal-binding</keyword>
<dbReference type="Pfam" id="PF01433">
    <property type="entry name" value="Peptidase_M1"/>
    <property type="match status" value="1"/>
</dbReference>
<keyword evidence="5 11" id="KW-0378">Hydrolase</keyword>
<dbReference type="InterPro" id="IPR014782">
    <property type="entry name" value="Peptidase_M1_dom"/>
</dbReference>
<evidence type="ECO:0000256" key="7">
    <source>
        <dbReference type="ARBA" id="ARBA00023049"/>
    </source>
</evidence>
<dbReference type="PANTHER" id="PTHR11533">
    <property type="entry name" value="PROTEASE M1 ZINC METALLOPROTEASE"/>
    <property type="match status" value="1"/>
</dbReference>
<evidence type="ECO:0000256" key="6">
    <source>
        <dbReference type="ARBA" id="ARBA00022833"/>
    </source>
</evidence>
<dbReference type="EMBL" id="CAJMWW010000055">
    <property type="protein sequence ID" value="CAE6406749.1"/>
    <property type="molecule type" value="Genomic_DNA"/>
</dbReference>
<dbReference type="GO" id="GO:0042277">
    <property type="term" value="F:peptide binding"/>
    <property type="evidence" value="ECO:0007669"/>
    <property type="project" value="TreeGrafter"/>
</dbReference>
<name>A0A8H2WUL9_9AGAM</name>
<proteinExistence type="inferred from homology"/>
<dbReference type="InterPro" id="IPR024571">
    <property type="entry name" value="ERAP1-like_C_dom"/>
</dbReference>
<comment type="caution">
    <text evidence="15">The sequence shown here is derived from an EMBL/GenBank/DDBJ whole genome shotgun (WGS) entry which is preliminary data.</text>
</comment>